<reference evidence="1" key="1">
    <citation type="submission" date="2020-07" db="EMBL/GenBank/DDBJ databases">
        <title>Clarias magur genome sequencing, assembly and annotation.</title>
        <authorList>
            <person name="Kushwaha B."/>
            <person name="Kumar R."/>
            <person name="Das P."/>
            <person name="Joshi C.G."/>
            <person name="Kumar D."/>
            <person name="Nagpure N.S."/>
            <person name="Pandey M."/>
            <person name="Agarwal S."/>
            <person name="Srivastava S."/>
            <person name="Singh M."/>
            <person name="Sahoo L."/>
            <person name="Jayasankar P."/>
            <person name="Meher P.K."/>
            <person name="Koringa P.G."/>
            <person name="Iquebal M.A."/>
            <person name="Das S.P."/>
            <person name="Bit A."/>
            <person name="Patnaik S."/>
            <person name="Patel N."/>
            <person name="Shah T.M."/>
            <person name="Hinsu A."/>
            <person name="Jena J.K."/>
        </authorList>
    </citation>
    <scope>NUCLEOTIDE SEQUENCE</scope>
    <source>
        <strain evidence="1">CIFAMagur01</strain>
        <tissue evidence="1">Testis</tissue>
    </source>
</reference>
<sequence length="70" mass="7463">MTRGLQTAASQSQEFSLDPAESSAEVFYSINDIGAADLQPIEESILMMSVRKRAVNGGGSHSSLFDRVTG</sequence>
<proteinExistence type="predicted"/>
<dbReference type="EMBL" id="QNUK01000350">
    <property type="protein sequence ID" value="KAF5894913.1"/>
    <property type="molecule type" value="Genomic_DNA"/>
</dbReference>
<evidence type="ECO:0000313" key="2">
    <source>
        <dbReference type="Proteomes" id="UP000727407"/>
    </source>
</evidence>
<protein>
    <submittedName>
        <fullName evidence="1">BEACH domain-containing protein B</fullName>
    </submittedName>
</protein>
<organism evidence="1 2">
    <name type="scientific">Clarias magur</name>
    <name type="common">Asian catfish</name>
    <name type="synonym">Macropteronotus magur</name>
    <dbReference type="NCBI Taxonomy" id="1594786"/>
    <lineage>
        <taxon>Eukaryota</taxon>
        <taxon>Metazoa</taxon>
        <taxon>Chordata</taxon>
        <taxon>Craniata</taxon>
        <taxon>Vertebrata</taxon>
        <taxon>Euteleostomi</taxon>
        <taxon>Actinopterygii</taxon>
        <taxon>Neopterygii</taxon>
        <taxon>Teleostei</taxon>
        <taxon>Ostariophysi</taxon>
        <taxon>Siluriformes</taxon>
        <taxon>Clariidae</taxon>
        <taxon>Clarias</taxon>
    </lineage>
</organism>
<comment type="caution">
    <text evidence="1">The sequence shown here is derived from an EMBL/GenBank/DDBJ whole genome shotgun (WGS) entry which is preliminary data.</text>
</comment>
<evidence type="ECO:0000313" key="1">
    <source>
        <dbReference type="EMBL" id="KAF5894913.1"/>
    </source>
</evidence>
<dbReference type="AlphaFoldDB" id="A0A8J4TQD5"/>
<name>A0A8J4TQD5_CLAMG</name>
<dbReference type="Proteomes" id="UP000727407">
    <property type="component" value="Unassembled WGS sequence"/>
</dbReference>
<gene>
    <name evidence="1" type="primary">bchb</name>
    <name evidence="1" type="ORF">DAT39_015362</name>
</gene>
<accession>A0A8J4TQD5</accession>
<keyword evidence="2" id="KW-1185">Reference proteome</keyword>